<evidence type="ECO:0000313" key="2">
    <source>
        <dbReference type="Proteomes" id="UP000038045"/>
    </source>
</evidence>
<accession>A0A0N4ZMX1</accession>
<sequence length="444" mass="51440">MPPLPCENLKDRGDSDLQTYISQLQDYCTLSAYQLTKENFIQTIKDSNTRTNNVYLWFILSVFFKKFNESKATKALVESSTIMRLIVDTDVSEARKIADVIEVVAKTLLTRFTESENYDGAKDLCIRIISLLQKDNQKVITSFHGPLMRLLFKENDVTGSIDYINMDDFQLLNENGSNLKKCFNPAIDPISLMTYFYYSGCICLKLKRYVDAYILFESVIMLTSKGENQPHDLFISSTQKYILAGILAFKKSPSIISIMTNDLSRTFTYYQNDYISILKIFKNGLNISNDTYETFLAILKTIKEKSDDVSKENYRYLCIIDEYAIKYSVVKYKKIYDKIYGSDLRLKSLLPKDVNMKEYLEKICLEDGYNITIDDNDIVTFHESNNVDTSSVYTLCGEIEVMEQKLMVLKNIIYKTLYDKECFMDGKFDLKKVEVISTTIDEKY</sequence>
<dbReference type="WBParaSite" id="PTRK_0000988700.1">
    <property type="protein sequence ID" value="PTRK_0000988700.1"/>
    <property type="gene ID" value="PTRK_0000988700"/>
</dbReference>
<keyword evidence="2" id="KW-1185">Reference proteome</keyword>
<protein>
    <submittedName>
        <fullName evidence="3">COP9 signalosome complex subunit 3</fullName>
    </submittedName>
</protein>
<dbReference type="Pfam" id="PF22788">
    <property type="entry name" value="COP9_hel_rpt"/>
    <property type="match status" value="1"/>
</dbReference>
<evidence type="ECO:0000313" key="3">
    <source>
        <dbReference type="WBParaSite" id="PTRK_0000988700.1"/>
    </source>
</evidence>
<dbReference type="InterPro" id="IPR055089">
    <property type="entry name" value="COP9_N"/>
</dbReference>
<reference evidence="3" key="1">
    <citation type="submission" date="2017-02" db="UniProtKB">
        <authorList>
            <consortium name="WormBaseParasite"/>
        </authorList>
    </citation>
    <scope>IDENTIFICATION</scope>
</reference>
<dbReference type="Proteomes" id="UP000038045">
    <property type="component" value="Unplaced"/>
</dbReference>
<proteinExistence type="predicted"/>
<feature type="domain" description="COP9 signalosome complex subunit 3 N-terminal helical repeats" evidence="1">
    <location>
        <begin position="59"/>
        <end position="248"/>
    </location>
</feature>
<organism evidence="2 3">
    <name type="scientific">Parastrongyloides trichosuri</name>
    <name type="common">Possum-specific nematode worm</name>
    <dbReference type="NCBI Taxonomy" id="131310"/>
    <lineage>
        <taxon>Eukaryota</taxon>
        <taxon>Metazoa</taxon>
        <taxon>Ecdysozoa</taxon>
        <taxon>Nematoda</taxon>
        <taxon>Chromadorea</taxon>
        <taxon>Rhabditida</taxon>
        <taxon>Tylenchina</taxon>
        <taxon>Panagrolaimomorpha</taxon>
        <taxon>Strongyloidoidea</taxon>
        <taxon>Strongyloididae</taxon>
        <taxon>Parastrongyloides</taxon>
    </lineage>
</organism>
<name>A0A0N4ZMX1_PARTI</name>
<evidence type="ECO:0000259" key="1">
    <source>
        <dbReference type="Pfam" id="PF22788"/>
    </source>
</evidence>
<dbReference type="AlphaFoldDB" id="A0A0N4ZMX1"/>